<feature type="compositionally biased region" description="Acidic residues" evidence="1">
    <location>
        <begin position="136"/>
        <end position="152"/>
    </location>
</feature>
<feature type="region of interest" description="Disordered" evidence="1">
    <location>
        <begin position="1"/>
        <end position="152"/>
    </location>
</feature>
<reference evidence="2 3" key="1">
    <citation type="submission" date="2024-10" db="EMBL/GenBank/DDBJ databases">
        <title>Updated reference genomes for cyclostephanoid diatoms.</title>
        <authorList>
            <person name="Roberts W.R."/>
            <person name="Alverson A.J."/>
        </authorList>
    </citation>
    <scope>NUCLEOTIDE SEQUENCE [LARGE SCALE GENOMIC DNA]</scope>
    <source>
        <strain evidence="2 3">AJA228-03</strain>
    </source>
</reference>
<comment type="caution">
    <text evidence="2">The sequence shown here is derived from an EMBL/GenBank/DDBJ whole genome shotgun (WGS) entry which is preliminary data.</text>
</comment>
<keyword evidence="3" id="KW-1185">Reference proteome</keyword>
<evidence type="ECO:0000313" key="3">
    <source>
        <dbReference type="Proteomes" id="UP001530377"/>
    </source>
</evidence>
<dbReference type="EMBL" id="JALLPB020000156">
    <property type="protein sequence ID" value="KAL3816287.1"/>
    <property type="molecule type" value="Genomic_DNA"/>
</dbReference>
<protein>
    <submittedName>
        <fullName evidence="2">Uncharacterized protein</fullName>
    </submittedName>
</protein>
<feature type="region of interest" description="Disordered" evidence="1">
    <location>
        <begin position="256"/>
        <end position="293"/>
    </location>
</feature>
<organism evidence="2 3">
    <name type="scientific">Cyclostephanos tholiformis</name>
    <dbReference type="NCBI Taxonomy" id="382380"/>
    <lineage>
        <taxon>Eukaryota</taxon>
        <taxon>Sar</taxon>
        <taxon>Stramenopiles</taxon>
        <taxon>Ochrophyta</taxon>
        <taxon>Bacillariophyta</taxon>
        <taxon>Coscinodiscophyceae</taxon>
        <taxon>Thalassiosirophycidae</taxon>
        <taxon>Stephanodiscales</taxon>
        <taxon>Stephanodiscaceae</taxon>
        <taxon>Cyclostephanos</taxon>
    </lineage>
</organism>
<dbReference type="AlphaFoldDB" id="A0ABD3RVQ1"/>
<dbReference type="Proteomes" id="UP001530377">
    <property type="component" value="Unassembled WGS sequence"/>
</dbReference>
<gene>
    <name evidence="2" type="ORF">ACHAXA_008095</name>
</gene>
<evidence type="ECO:0000313" key="2">
    <source>
        <dbReference type="EMBL" id="KAL3816287.1"/>
    </source>
</evidence>
<feature type="compositionally biased region" description="Basic and acidic residues" evidence="1">
    <location>
        <begin position="261"/>
        <end position="280"/>
    </location>
</feature>
<name>A0ABD3RVQ1_9STRA</name>
<sequence length="306" mass="34043">MGRITRQAAKAAKARLSGAIPSNSPKNKKIAFGKDDDDLESKIDEGENAVDTVDADISGNVNEDIDGKEDGDDEDKCDDEDDAVEEVTGSAARESMQRLRDEERKVVKEATSKKKRRKKDDVVVEELESGKNEDSQSNDENEEEDDEDETEFTYDFFKMVDKERAVQLQKAKTDRKRTKILQQKTLGKHTTFVVDGDYEMLGAPHKVERNIEVVALGGGGDEESSTHLHTERQLIISATLGSAPSKAAVTFARGSMTCGTTKERSSESRKRKSKDEETWKRSRKLNRLGIGSRPGHAATLFVCKKK</sequence>
<accession>A0ABD3RVQ1</accession>
<evidence type="ECO:0000256" key="1">
    <source>
        <dbReference type="SAM" id="MobiDB-lite"/>
    </source>
</evidence>
<feature type="compositionally biased region" description="Basic and acidic residues" evidence="1">
    <location>
        <begin position="95"/>
        <end position="112"/>
    </location>
</feature>
<feature type="compositionally biased region" description="Acidic residues" evidence="1">
    <location>
        <begin position="63"/>
        <end position="85"/>
    </location>
</feature>
<proteinExistence type="predicted"/>